<sequence length="606" mass="65673">MKNSALLLALSLASFGALDAAPPKTDVVIETVDSVLLHVEYVTENDKASVVDVKAAIFPAALCEAKELPKYLPKGKFTGAVKLSTGDCSYIGKPFVTRSLTLAPTDIKKRYDTALLTLTKSGEKKQLPFYEKTGKDVRGFDFTAPPIEVAGEAPILGVRKFAKDETMDTMQTVDIGGDRKTLFPDLNPWHKWNTLDPRISLYYTPLLPTGDISILKFGVVGFTVENSIAVPELKFLPLKKYSLRLRGGINAGFHSFTQDLFQNGEAVSTGSITLIPVLAQLTLFYDLRPKGWGMTISPFFRLADGIIFSSVSTAVKPAYTSLLAAGAESSRSGSYIGHGFAAALGVEVRPDKWPVAFSVDGGYLNHSQDISGQYFMFNVGASWHYAVKPPEPKMIPIQYLGNKSVMLSLKGTVRTPDGKTLTGATIKLKAKGSTAVVKQVDSNDKGQYAMEIEPGLDYTLDAHKDGYANANVELPLMSNDKKTKDQDFILAELTYSLEGVNFKPDSDQLIKGADKAILELIKFLQANPEIRIEIGGHTAAAGTDDDSSRALSKKRAEAVRKFIIAKGINGDRLTSVGYGGSKPIADGKTDAGAKLNRRVEVRILVE</sequence>
<evidence type="ECO:0000256" key="2">
    <source>
        <dbReference type="SAM" id="SignalP"/>
    </source>
</evidence>
<dbReference type="CDD" id="cd07185">
    <property type="entry name" value="OmpA_C-like"/>
    <property type="match status" value="1"/>
</dbReference>
<feature type="chain" id="PRO_5003686146" evidence="2">
    <location>
        <begin position="21"/>
        <end position="606"/>
    </location>
</feature>
<protein>
    <submittedName>
        <fullName evidence="4">OmpA/MotB domain protein</fullName>
    </submittedName>
</protein>
<keyword evidence="1" id="KW-0472">Membrane</keyword>
<reference evidence="4 5" key="1">
    <citation type="submission" date="2012-06" db="EMBL/GenBank/DDBJ databases">
        <title>The complete chromosome of genome of Turneriella parva DSM 21527.</title>
        <authorList>
            <consortium name="US DOE Joint Genome Institute (JGI-PGF)"/>
            <person name="Lucas S."/>
            <person name="Han J."/>
            <person name="Lapidus A."/>
            <person name="Bruce D."/>
            <person name="Goodwin L."/>
            <person name="Pitluck S."/>
            <person name="Peters L."/>
            <person name="Kyrpides N."/>
            <person name="Mavromatis K."/>
            <person name="Ivanova N."/>
            <person name="Mikhailova N."/>
            <person name="Chertkov O."/>
            <person name="Detter J.C."/>
            <person name="Tapia R."/>
            <person name="Han C."/>
            <person name="Land M."/>
            <person name="Hauser L."/>
            <person name="Markowitz V."/>
            <person name="Cheng J.-F."/>
            <person name="Hugenholtz P."/>
            <person name="Woyke T."/>
            <person name="Wu D."/>
            <person name="Gronow S."/>
            <person name="Wellnitz S."/>
            <person name="Brambilla E."/>
            <person name="Klenk H.-P."/>
            <person name="Eisen J.A."/>
        </authorList>
    </citation>
    <scope>NUCLEOTIDE SEQUENCE [LARGE SCALE GENOMIC DNA]</scope>
    <source>
        <strain evidence="5">ATCC BAA-1111 / DSM 21527 / NCTC 11395 / H</strain>
    </source>
</reference>
<feature type="signal peptide" evidence="2">
    <location>
        <begin position="1"/>
        <end position="20"/>
    </location>
</feature>
<dbReference type="RefSeq" id="WP_014805204.1">
    <property type="nucleotide sequence ID" value="NC_018020.1"/>
</dbReference>
<dbReference type="Proteomes" id="UP000006048">
    <property type="component" value="Chromosome"/>
</dbReference>
<dbReference type="Pfam" id="PF00691">
    <property type="entry name" value="OmpA"/>
    <property type="match status" value="1"/>
</dbReference>
<dbReference type="InterPro" id="IPR006665">
    <property type="entry name" value="OmpA-like"/>
</dbReference>
<dbReference type="OrthoDB" id="9805566at2"/>
<organism evidence="4 5">
    <name type="scientific">Turneriella parva (strain ATCC BAA-1111 / DSM 21527 / NCTC 11395 / H)</name>
    <name type="common">Leptospira parva</name>
    <dbReference type="NCBI Taxonomy" id="869212"/>
    <lineage>
        <taxon>Bacteria</taxon>
        <taxon>Pseudomonadati</taxon>
        <taxon>Spirochaetota</taxon>
        <taxon>Spirochaetia</taxon>
        <taxon>Leptospirales</taxon>
        <taxon>Leptospiraceae</taxon>
        <taxon>Turneriella</taxon>
    </lineage>
</organism>
<name>I4BBS2_TURPD</name>
<dbReference type="KEGG" id="tpx:Turpa_4096"/>
<dbReference type="GO" id="GO:0016020">
    <property type="term" value="C:membrane"/>
    <property type="evidence" value="ECO:0007669"/>
    <property type="project" value="UniProtKB-UniRule"/>
</dbReference>
<dbReference type="Pfam" id="PF13620">
    <property type="entry name" value="CarboxypepD_reg"/>
    <property type="match status" value="1"/>
</dbReference>
<keyword evidence="5" id="KW-1185">Reference proteome</keyword>
<dbReference type="EMBL" id="CP002959">
    <property type="protein sequence ID" value="AFM14729.1"/>
    <property type="molecule type" value="Genomic_DNA"/>
</dbReference>
<evidence type="ECO:0000313" key="5">
    <source>
        <dbReference type="Proteomes" id="UP000006048"/>
    </source>
</evidence>
<dbReference type="InterPro" id="IPR036737">
    <property type="entry name" value="OmpA-like_sf"/>
</dbReference>
<evidence type="ECO:0000313" key="4">
    <source>
        <dbReference type="EMBL" id="AFM14729.1"/>
    </source>
</evidence>
<dbReference type="Gene3D" id="3.30.1330.60">
    <property type="entry name" value="OmpA-like domain"/>
    <property type="match status" value="1"/>
</dbReference>
<dbReference type="AlphaFoldDB" id="I4BBS2"/>
<dbReference type="STRING" id="869212.Turpa_4096"/>
<dbReference type="HOGENOM" id="CLU_450502_0_0_12"/>
<dbReference type="PROSITE" id="PS51123">
    <property type="entry name" value="OMPA_2"/>
    <property type="match status" value="1"/>
</dbReference>
<dbReference type="PANTHER" id="PTHR30329">
    <property type="entry name" value="STATOR ELEMENT OF FLAGELLAR MOTOR COMPLEX"/>
    <property type="match status" value="1"/>
</dbReference>
<dbReference type="Gene3D" id="2.60.40.1120">
    <property type="entry name" value="Carboxypeptidase-like, regulatory domain"/>
    <property type="match status" value="1"/>
</dbReference>
<dbReference type="PANTHER" id="PTHR30329:SF21">
    <property type="entry name" value="LIPOPROTEIN YIAD-RELATED"/>
    <property type="match status" value="1"/>
</dbReference>
<accession>I4BBS2</accession>
<evidence type="ECO:0000259" key="3">
    <source>
        <dbReference type="PROSITE" id="PS51123"/>
    </source>
</evidence>
<gene>
    <name evidence="4" type="ordered locus">Turpa_4096</name>
</gene>
<feature type="domain" description="OmpA-like" evidence="3">
    <location>
        <begin position="489"/>
        <end position="606"/>
    </location>
</feature>
<dbReference type="InterPro" id="IPR050330">
    <property type="entry name" value="Bact_OuterMem_StrucFunc"/>
</dbReference>
<dbReference type="SUPFAM" id="SSF103088">
    <property type="entry name" value="OmpA-like"/>
    <property type="match status" value="1"/>
</dbReference>
<proteinExistence type="predicted"/>
<evidence type="ECO:0000256" key="1">
    <source>
        <dbReference type="PROSITE-ProRule" id="PRU00473"/>
    </source>
</evidence>
<dbReference type="SUPFAM" id="SSF49464">
    <property type="entry name" value="Carboxypeptidase regulatory domain-like"/>
    <property type="match status" value="1"/>
</dbReference>
<keyword evidence="2" id="KW-0732">Signal</keyword>
<dbReference type="InterPro" id="IPR008969">
    <property type="entry name" value="CarboxyPept-like_regulatory"/>
</dbReference>